<evidence type="ECO:0000256" key="1">
    <source>
        <dbReference type="SAM" id="MobiDB-lite"/>
    </source>
</evidence>
<comment type="caution">
    <text evidence="2">The sequence shown here is derived from an EMBL/GenBank/DDBJ whole genome shotgun (WGS) entry which is preliminary data.</text>
</comment>
<evidence type="ECO:0000313" key="2">
    <source>
        <dbReference type="EMBL" id="MBL1100326.1"/>
    </source>
</evidence>
<dbReference type="EMBL" id="JAERRF010000018">
    <property type="protein sequence ID" value="MBL1100326.1"/>
    <property type="molecule type" value="Genomic_DNA"/>
</dbReference>
<feature type="region of interest" description="Disordered" evidence="1">
    <location>
        <begin position="31"/>
        <end position="50"/>
    </location>
</feature>
<dbReference type="Gene3D" id="2.30.320.10">
    <property type="entry name" value="YwqG-like"/>
    <property type="match status" value="1"/>
</dbReference>
<dbReference type="SUPFAM" id="SSF103032">
    <property type="entry name" value="Hypothetical protein YwqG"/>
    <property type="match status" value="1"/>
</dbReference>
<name>A0ABS1NJP3_9ACTN</name>
<protein>
    <submittedName>
        <fullName evidence="2">DUF1963 domain-containing protein</fullName>
    </submittedName>
</protein>
<accession>A0ABS1NJP3</accession>
<sequence length="276" mass="30908">MLSAVPRHTPPRPLDVEQVFPEVAALRRQSVRLHPRAGSPTSRDSSVGGPLLWPEQDPWPACPEHRGSRMVPILQLYADDALGLVPFPSGRDLLQVLWCPLEHDGRWVIPEVHWRDAKEVESICEAPPAPTEARFGRIPKPCVVHPELVTEYPSWDLDDALWDVLEPRFEQVEAETGWDYQSHLSTAPGTKLGGYPGWCQGPQWPDCSGCGKPMDHLLTVESTEADAASWLAWTPIEDRGIEYEHADLRLGDMGGVYLFECRTCPGRPYKDCFDGS</sequence>
<reference evidence="2 3" key="1">
    <citation type="submission" date="2021-01" db="EMBL/GenBank/DDBJ databases">
        <title>WGS of actinomycetes isolated from Thailand.</title>
        <authorList>
            <person name="Thawai C."/>
        </authorList>
    </citation>
    <scope>NUCLEOTIDE SEQUENCE [LARGE SCALE GENOMIC DNA]</scope>
    <source>
        <strain evidence="2 3">CA1R205</strain>
    </source>
</reference>
<dbReference type="InterPro" id="IPR035948">
    <property type="entry name" value="YwqG-like_sf"/>
</dbReference>
<gene>
    <name evidence="2" type="ORF">JK363_27355</name>
</gene>
<dbReference type="Proteomes" id="UP000634229">
    <property type="component" value="Unassembled WGS sequence"/>
</dbReference>
<evidence type="ECO:0000313" key="3">
    <source>
        <dbReference type="Proteomes" id="UP000634229"/>
    </source>
</evidence>
<keyword evidence="3" id="KW-1185">Reference proteome</keyword>
<proteinExistence type="predicted"/>
<organism evidence="2 3">
    <name type="scientific">Streptomyces coffeae</name>
    <dbReference type="NCBI Taxonomy" id="621382"/>
    <lineage>
        <taxon>Bacteria</taxon>
        <taxon>Bacillati</taxon>
        <taxon>Actinomycetota</taxon>
        <taxon>Actinomycetes</taxon>
        <taxon>Kitasatosporales</taxon>
        <taxon>Streptomycetaceae</taxon>
        <taxon>Streptomyces</taxon>
    </lineage>
</organism>